<evidence type="ECO:0000256" key="2">
    <source>
        <dbReference type="ARBA" id="ARBA00022723"/>
    </source>
</evidence>
<dbReference type="GO" id="GO:0016712">
    <property type="term" value="F:oxidoreductase activity, acting on paired donors, with incorporation or reduction of molecular oxygen, reduced flavin or flavoprotein as one donor, and incorporation of one atom of oxygen"/>
    <property type="evidence" value="ECO:0007669"/>
    <property type="project" value="TreeGrafter"/>
</dbReference>
<dbReference type="EMBL" id="AZBU02000002">
    <property type="protein sequence ID" value="TKR95942.1"/>
    <property type="molecule type" value="Genomic_DNA"/>
</dbReference>
<dbReference type="Proteomes" id="UP000298663">
    <property type="component" value="Unassembled WGS sequence"/>
</dbReference>
<dbReference type="InterPro" id="IPR050182">
    <property type="entry name" value="Cytochrome_P450_fam2"/>
</dbReference>
<keyword evidence="4" id="KW-0560">Oxidoreductase</keyword>
<reference evidence="5 6" key="1">
    <citation type="journal article" date="2015" name="Genome Biol.">
        <title>Comparative genomics of Steinernema reveals deeply conserved gene regulatory networks.</title>
        <authorList>
            <person name="Dillman A.R."/>
            <person name="Macchietto M."/>
            <person name="Porter C.F."/>
            <person name="Rogers A."/>
            <person name="Williams B."/>
            <person name="Antoshechkin I."/>
            <person name="Lee M.M."/>
            <person name="Goodwin Z."/>
            <person name="Lu X."/>
            <person name="Lewis E.E."/>
            <person name="Goodrich-Blair H."/>
            <person name="Stock S.P."/>
            <person name="Adams B.J."/>
            <person name="Sternberg P.W."/>
            <person name="Mortazavi A."/>
        </authorList>
    </citation>
    <scope>NUCLEOTIDE SEQUENCE [LARGE SCALE GENOMIC DNA]</scope>
    <source>
        <strain evidence="5 6">ALL</strain>
    </source>
</reference>
<dbReference type="SUPFAM" id="SSF48264">
    <property type="entry name" value="Cytochrome P450"/>
    <property type="match status" value="1"/>
</dbReference>
<dbReference type="AlphaFoldDB" id="A0A4U5PH54"/>
<dbReference type="InterPro" id="IPR001128">
    <property type="entry name" value="Cyt_P450"/>
</dbReference>
<dbReference type="Pfam" id="PF00067">
    <property type="entry name" value="p450"/>
    <property type="match status" value="1"/>
</dbReference>
<sequence>MPFLRHLENFFDLGINRLCKFTDSITDQLRSEIESHKKTIDYNEEPRDYIDAFLMEMKKREGSGKQEEFYENQLAVAIYDLFAAGTETTVTTLRYGIGYMTLARRQLARRDNSAPRH</sequence>
<evidence type="ECO:0000256" key="1">
    <source>
        <dbReference type="ARBA" id="ARBA00010617"/>
    </source>
</evidence>
<organism evidence="5 6">
    <name type="scientific">Steinernema carpocapsae</name>
    <name type="common">Entomopathogenic nematode</name>
    <dbReference type="NCBI Taxonomy" id="34508"/>
    <lineage>
        <taxon>Eukaryota</taxon>
        <taxon>Metazoa</taxon>
        <taxon>Ecdysozoa</taxon>
        <taxon>Nematoda</taxon>
        <taxon>Chromadorea</taxon>
        <taxon>Rhabditida</taxon>
        <taxon>Tylenchina</taxon>
        <taxon>Panagrolaimomorpha</taxon>
        <taxon>Strongyloidoidea</taxon>
        <taxon>Steinernematidae</taxon>
        <taxon>Steinernema</taxon>
    </lineage>
</organism>
<dbReference type="Gene3D" id="1.10.630.10">
    <property type="entry name" value="Cytochrome P450"/>
    <property type="match status" value="1"/>
</dbReference>
<evidence type="ECO:0000313" key="5">
    <source>
        <dbReference type="EMBL" id="TKR95942.1"/>
    </source>
</evidence>
<dbReference type="GO" id="GO:0005506">
    <property type="term" value="F:iron ion binding"/>
    <property type="evidence" value="ECO:0007669"/>
    <property type="project" value="InterPro"/>
</dbReference>
<dbReference type="STRING" id="34508.A0A4U5PH54"/>
<comment type="similarity">
    <text evidence="1">Belongs to the cytochrome P450 family.</text>
</comment>
<gene>
    <name evidence="5" type="ORF">L596_010036</name>
</gene>
<keyword evidence="6" id="KW-1185">Reference proteome</keyword>
<comment type="caution">
    <text evidence="5">The sequence shown here is derived from an EMBL/GenBank/DDBJ whole genome shotgun (WGS) entry which is preliminary data.</text>
</comment>
<keyword evidence="4" id="KW-0503">Monooxygenase</keyword>
<protein>
    <recommendedName>
        <fullName evidence="7">Cytochrome P450</fullName>
    </recommendedName>
</protein>
<evidence type="ECO:0008006" key="7">
    <source>
        <dbReference type="Google" id="ProtNLM"/>
    </source>
</evidence>
<keyword evidence="3" id="KW-0408">Iron</keyword>
<evidence type="ECO:0000313" key="6">
    <source>
        <dbReference type="Proteomes" id="UP000298663"/>
    </source>
</evidence>
<reference evidence="5 6" key="2">
    <citation type="journal article" date="2019" name="G3 (Bethesda)">
        <title>Hybrid Assembly of the Genome of the Entomopathogenic Nematode Steinernema carpocapsae Identifies the X-Chromosome.</title>
        <authorList>
            <person name="Serra L."/>
            <person name="Macchietto M."/>
            <person name="Macias-Munoz A."/>
            <person name="McGill C.J."/>
            <person name="Rodriguez I.M."/>
            <person name="Rodriguez B."/>
            <person name="Murad R."/>
            <person name="Mortazavi A."/>
        </authorList>
    </citation>
    <scope>NUCLEOTIDE SEQUENCE [LARGE SCALE GENOMIC DNA]</scope>
    <source>
        <strain evidence="5 6">ALL</strain>
    </source>
</reference>
<dbReference type="PANTHER" id="PTHR24300:SF338">
    <property type="entry name" value="CYTOCHROME P450 CYP36A1-RELATED"/>
    <property type="match status" value="1"/>
</dbReference>
<dbReference type="PANTHER" id="PTHR24300">
    <property type="entry name" value="CYTOCHROME P450 508A4-RELATED"/>
    <property type="match status" value="1"/>
</dbReference>
<evidence type="ECO:0000256" key="4">
    <source>
        <dbReference type="ARBA" id="ARBA00023033"/>
    </source>
</evidence>
<accession>A0A4U5PH54</accession>
<dbReference type="GO" id="GO:0005737">
    <property type="term" value="C:cytoplasm"/>
    <property type="evidence" value="ECO:0007669"/>
    <property type="project" value="TreeGrafter"/>
</dbReference>
<keyword evidence="2" id="KW-0479">Metal-binding</keyword>
<dbReference type="InterPro" id="IPR036396">
    <property type="entry name" value="Cyt_P450_sf"/>
</dbReference>
<dbReference type="GO" id="GO:0006082">
    <property type="term" value="P:organic acid metabolic process"/>
    <property type="evidence" value="ECO:0007669"/>
    <property type="project" value="TreeGrafter"/>
</dbReference>
<evidence type="ECO:0000256" key="3">
    <source>
        <dbReference type="ARBA" id="ARBA00023004"/>
    </source>
</evidence>
<dbReference type="GO" id="GO:0006805">
    <property type="term" value="P:xenobiotic metabolic process"/>
    <property type="evidence" value="ECO:0007669"/>
    <property type="project" value="TreeGrafter"/>
</dbReference>
<dbReference type="GO" id="GO:0020037">
    <property type="term" value="F:heme binding"/>
    <property type="evidence" value="ECO:0007669"/>
    <property type="project" value="InterPro"/>
</dbReference>
<name>A0A4U5PH54_STECR</name>
<dbReference type="OrthoDB" id="5836879at2759"/>
<proteinExistence type="inferred from homology"/>